<dbReference type="Proteomes" id="UP000027222">
    <property type="component" value="Unassembled WGS sequence"/>
</dbReference>
<dbReference type="HOGENOM" id="CLU_1992801_0_0_1"/>
<evidence type="ECO:0000256" key="1">
    <source>
        <dbReference type="SAM" id="Phobius"/>
    </source>
</evidence>
<protein>
    <submittedName>
        <fullName evidence="2">Uncharacterized protein</fullName>
    </submittedName>
</protein>
<reference evidence="3" key="1">
    <citation type="journal article" date="2014" name="Proc. Natl. Acad. Sci. U.S.A.">
        <title>Extensive sampling of basidiomycete genomes demonstrates inadequacy of the white-rot/brown-rot paradigm for wood decay fungi.</title>
        <authorList>
            <person name="Riley R."/>
            <person name="Salamov A.A."/>
            <person name="Brown D.W."/>
            <person name="Nagy L.G."/>
            <person name="Floudas D."/>
            <person name="Held B.W."/>
            <person name="Levasseur A."/>
            <person name="Lombard V."/>
            <person name="Morin E."/>
            <person name="Otillar R."/>
            <person name="Lindquist E.A."/>
            <person name="Sun H."/>
            <person name="LaButti K.M."/>
            <person name="Schmutz J."/>
            <person name="Jabbour D."/>
            <person name="Luo H."/>
            <person name="Baker S.E."/>
            <person name="Pisabarro A.G."/>
            <person name="Walton J.D."/>
            <person name="Blanchette R.A."/>
            <person name="Henrissat B."/>
            <person name="Martin F."/>
            <person name="Cullen D."/>
            <person name="Hibbett D.S."/>
            <person name="Grigoriev I.V."/>
        </authorList>
    </citation>
    <scope>NUCLEOTIDE SEQUENCE [LARGE SCALE GENOMIC DNA]</scope>
    <source>
        <strain evidence="3">CBS 339.88</strain>
    </source>
</reference>
<feature type="transmembrane region" description="Helical" evidence="1">
    <location>
        <begin position="72"/>
        <end position="92"/>
    </location>
</feature>
<dbReference type="EMBL" id="KL142367">
    <property type="protein sequence ID" value="KDR86071.1"/>
    <property type="molecule type" value="Genomic_DNA"/>
</dbReference>
<keyword evidence="3" id="KW-1185">Reference proteome</keyword>
<name>A0A067TSC6_GALM3</name>
<evidence type="ECO:0000313" key="2">
    <source>
        <dbReference type="EMBL" id="KDR86071.1"/>
    </source>
</evidence>
<sequence>MKYDQDAILTRSSHRLSVTMISEMLDSVLTTTTRPTVPDSCSALPQNLIANTVIKIRPCHSKGFDSRSPVGFGHYLLHICYLSVLLFGLFYIPRIDRLPLYPPPRSAPPYMSQSPLRIHTPAVAT</sequence>
<dbReference type="AlphaFoldDB" id="A0A067TSC6"/>
<keyword evidence="1" id="KW-0812">Transmembrane</keyword>
<organism evidence="2 3">
    <name type="scientific">Galerina marginata (strain CBS 339.88)</name>
    <dbReference type="NCBI Taxonomy" id="685588"/>
    <lineage>
        <taxon>Eukaryota</taxon>
        <taxon>Fungi</taxon>
        <taxon>Dikarya</taxon>
        <taxon>Basidiomycota</taxon>
        <taxon>Agaricomycotina</taxon>
        <taxon>Agaricomycetes</taxon>
        <taxon>Agaricomycetidae</taxon>
        <taxon>Agaricales</taxon>
        <taxon>Agaricineae</taxon>
        <taxon>Strophariaceae</taxon>
        <taxon>Galerina</taxon>
    </lineage>
</organism>
<keyword evidence="1" id="KW-1133">Transmembrane helix</keyword>
<proteinExistence type="predicted"/>
<keyword evidence="1" id="KW-0472">Membrane</keyword>
<gene>
    <name evidence="2" type="ORF">GALMADRAFT_219091</name>
</gene>
<evidence type="ECO:0000313" key="3">
    <source>
        <dbReference type="Proteomes" id="UP000027222"/>
    </source>
</evidence>
<accession>A0A067TSC6</accession>